<sequence>MSDGAGTYEAPLLSAGQPESERGFLIYTTYWPHAEPTYPSVSDILVRYGIDPGAARTRHGLVVGADLDAGQLAALRRDRQVKYIERDCVDGVARYQRVPETSRVPGQYAVWVADGCYLQALLARLDGTLLWAFDEGERFFYAQLTDRQRDRLRRDPDVLELDDDQLDSAL</sequence>
<gene>
    <name evidence="1" type="ORF">SAMN05414137_14315</name>
</gene>
<dbReference type="Proteomes" id="UP000183015">
    <property type="component" value="Unassembled WGS sequence"/>
</dbReference>
<accession>A0A1H8ABR5</accession>
<evidence type="ECO:0000313" key="2">
    <source>
        <dbReference type="Proteomes" id="UP000183015"/>
    </source>
</evidence>
<dbReference type="EMBL" id="FOAZ01000043">
    <property type="protein sequence ID" value="SEM68021.1"/>
    <property type="molecule type" value="Genomic_DNA"/>
</dbReference>
<reference evidence="2" key="1">
    <citation type="submission" date="2016-10" db="EMBL/GenBank/DDBJ databases">
        <authorList>
            <person name="Varghese N."/>
        </authorList>
    </citation>
    <scope>NUCLEOTIDE SEQUENCE [LARGE SCALE GENOMIC DNA]</scope>
    <source>
        <strain evidence="2">DSM 45096 / BCRC 16803 / CGMCC 4.1857 / CIP 109030 / JCM 12277 / KCTC 19219 / NBRC 100920 / 33214</strain>
    </source>
</reference>
<dbReference type="AlphaFoldDB" id="A0A1H8ABR5"/>
<proteinExistence type="predicted"/>
<protein>
    <submittedName>
        <fullName evidence="1">Uncharacterized protein</fullName>
    </submittedName>
</protein>
<organism evidence="1 2">
    <name type="scientific">Streptacidiphilus jiangxiensis</name>
    <dbReference type="NCBI Taxonomy" id="235985"/>
    <lineage>
        <taxon>Bacteria</taxon>
        <taxon>Bacillati</taxon>
        <taxon>Actinomycetota</taxon>
        <taxon>Actinomycetes</taxon>
        <taxon>Kitasatosporales</taxon>
        <taxon>Streptomycetaceae</taxon>
        <taxon>Streptacidiphilus</taxon>
    </lineage>
</organism>
<keyword evidence="2" id="KW-1185">Reference proteome</keyword>
<name>A0A1H8ABR5_STRJI</name>
<evidence type="ECO:0000313" key="1">
    <source>
        <dbReference type="EMBL" id="SEM68021.1"/>
    </source>
</evidence>